<dbReference type="Proteomes" id="UP000828390">
    <property type="component" value="Unassembled WGS sequence"/>
</dbReference>
<name>A0A9D4GI75_DREPO</name>
<feature type="transmembrane region" description="Helical" evidence="8">
    <location>
        <begin position="621"/>
        <end position="645"/>
    </location>
</feature>
<evidence type="ECO:0000256" key="6">
    <source>
        <dbReference type="ARBA" id="ARBA00023157"/>
    </source>
</evidence>
<keyword evidence="5 8" id="KW-0472">Membrane</keyword>
<feature type="transmembrane region" description="Helical" evidence="8">
    <location>
        <begin position="810"/>
        <end position="832"/>
    </location>
</feature>
<dbReference type="PANTHER" id="PTHR12011:SF347">
    <property type="entry name" value="FI21270P1-RELATED"/>
    <property type="match status" value="1"/>
</dbReference>
<dbReference type="SMART" id="SM00303">
    <property type="entry name" value="GPS"/>
    <property type="match status" value="1"/>
</dbReference>
<evidence type="ECO:0000256" key="3">
    <source>
        <dbReference type="ARBA" id="ARBA00022692"/>
    </source>
</evidence>
<proteinExistence type="inferred from homology"/>
<comment type="similarity">
    <text evidence="2">Belongs to the G-protein coupled receptor 2 family. Adhesion G-protein coupled receptor (ADGR) subfamily.</text>
</comment>
<evidence type="ECO:0000256" key="7">
    <source>
        <dbReference type="ARBA" id="ARBA00023180"/>
    </source>
</evidence>
<evidence type="ECO:0000313" key="12">
    <source>
        <dbReference type="Proteomes" id="UP000828390"/>
    </source>
</evidence>
<dbReference type="Pfam" id="PF00002">
    <property type="entry name" value="7tm_2"/>
    <property type="match status" value="1"/>
</dbReference>
<sequence>MGIQVPTRRREDLTEIPADDELAIDFIMQRVDNSTYTVPEAMVDSNSMERLHIVCRINNIPNVLGFNIMNIYRVNKNGNVERLATMQTRYPELAGYQRPALVQSSATMQAVGVYNDKTLGISVPVASLTCNDGLLYNCSLVYYQDIGGRPATKTSMAVRNLTVSVQPKDVDLKAFNQSASFPMEIQSDIGTATNMAHFMIGQVVKLTCKANLGTRSNGLISWKKSNIVAGSEMANYIPNTNEREDGQVVANGCLFEKTDSIMYNMTDQDAIRTSNNPLQFQCYISVPGSSVALPETTMKNFYIKVHNVNEPTTGGFATAGDVTRLVNQILKMTANVTRLEVYEALAGVANVTTYEKNHAEIANLTYALDFVTNLVLNNTSLATNDVAETLLQSASNIIGIIIEKENNGTWLTLKQENGKTTETLLSLIDKFGSAVRQRIGDNNLDPMLVVTKNIAFEVRKIIKGIVLFPDNSVRNYTKNDSKWILHSKNRIFLNTSALGVVVATTVIYKNLTDLMYARSEFNSSSNDGVIVNGPVLSCSISNESHILTLPIILTFEHGQANYFNPSCNYWKFSRPGYWASDGCSVRARDSDDSITVCECNHLTNFAVLMSPLVEADVTSKALRLVSIVGISVSTFCLLLTIIVFAKLWRYVQSDRSVMLLNLIVALVVSYAIFIGGIDRTENKIVCMVAAAALHYIYSAVFCLMLAEGIGIAIDVILVFAKYAPLRQLLVFAWGLPVIIVGTTLAITQTNGFGNEHYCWLSLSRGLRWAFVGPALFVILFNVIVLSMLFKKMFALKAMVDKPIKDKVKKTLWSLCVLVPLMGVSWILGIFYVNESASFMQYVFAICNGLQGVYIFVFNCILNRQVRNGFKMESIRRRNKSMTRLFSLNLHNVSK</sequence>
<comment type="subcellular location">
    <subcellularLocation>
        <location evidence="1">Membrane</location>
        <topology evidence="1">Multi-pass membrane protein</topology>
    </subcellularLocation>
</comment>
<feature type="transmembrane region" description="Helical" evidence="8">
    <location>
        <begin position="766"/>
        <end position="789"/>
    </location>
</feature>
<keyword evidence="7" id="KW-0325">Glycoprotein</keyword>
<dbReference type="Pfam" id="PF01825">
    <property type="entry name" value="GPS"/>
    <property type="match status" value="1"/>
</dbReference>
<reference evidence="11" key="1">
    <citation type="journal article" date="2019" name="bioRxiv">
        <title>The Genome of the Zebra Mussel, Dreissena polymorpha: A Resource for Invasive Species Research.</title>
        <authorList>
            <person name="McCartney M.A."/>
            <person name="Auch B."/>
            <person name="Kono T."/>
            <person name="Mallez S."/>
            <person name="Zhang Y."/>
            <person name="Obille A."/>
            <person name="Becker A."/>
            <person name="Abrahante J.E."/>
            <person name="Garbe J."/>
            <person name="Badalamenti J.P."/>
            <person name="Herman A."/>
            <person name="Mangelson H."/>
            <person name="Liachko I."/>
            <person name="Sullivan S."/>
            <person name="Sone E.D."/>
            <person name="Koren S."/>
            <person name="Silverstein K.A.T."/>
            <person name="Beckman K.B."/>
            <person name="Gohl D.M."/>
        </authorList>
    </citation>
    <scope>NUCLEOTIDE SEQUENCE</scope>
    <source>
        <strain evidence="11">Duluth1</strain>
        <tissue evidence="11">Whole animal</tissue>
    </source>
</reference>
<feature type="domain" description="G-protein coupled receptors family 2 profile 2" evidence="10">
    <location>
        <begin position="622"/>
        <end position="862"/>
    </location>
</feature>
<feature type="transmembrane region" description="Helical" evidence="8">
    <location>
        <begin position="657"/>
        <end position="675"/>
    </location>
</feature>
<dbReference type="PANTHER" id="PTHR12011">
    <property type="entry name" value="ADHESION G-PROTEIN COUPLED RECEPTOR"/>
    <property type="match status" value="1"/>
</dbReference>
<feature type="domain" description="GAIN-B" evidence="9">
    <location>
        <begin position="463"/>
        <end position="615"/>
    </location>
</feature>
<dbReference type="InterPro" id="IPR000832">
    <property type="entry name" value="GPCR_2_secretin-like"/>
</dbReference>
<dbReference type="InterPro" id="IPR057244">
    <property type="entry name" value="GAIN_B"/>
</dbReference>
<protein>
    <submittedName>
        <fullName evidence="11">Uncharacterized protein</fullName>
    </submittedName>
</protein>
<reference evidence="11" key="2">
    <citation type="submission" date="2020-11" db="EMBL/GenBank/DDBJ databases">
        <authorList>
            <person name="McCartney M.A."/>
            <person name="Auch B."/>
            <person name="Kono T."/>
            <person name="Mallez S."/>
            <person name="Becker A."/>
            <person name="Gohl D.M."/>
            <person name="Silverstein K.A.T."/>
            <person name="Koren S."/>
            <person name="Bechman K.B."/>
            <person name="Herman A."/>
            <person name="Abrahante J.E."/>
            <person name="Garbe J."/>
        </authorList>
    </citation>
    <scope>NUCLEOTIDE SEQUENCE</scope>
    <source>
        <strain evidence="11">Duluth1</strain>
        <tissue evidence="11">Whole animal</tissue>
    </source>
</reference>
<accession>A0A9D4GI75</accession>
<dbReference type="CDD" id="cd15040">
    <property type="entry name" value="7tmB2_Adhesion"/>
    <property type="match status" value="1"/>
</dbReference>
<dbReference type="PROSITE" id="PS50261">
    <property type="entry name" value="G_PROTEIN_RECEP_F2_4"/>
    <property type="match status" value="1"/>
</dbReference>
<keyword evidence="4 8" id="KW-1133">Transmembrane helix</keyword>
<dbReference type="PRINTS" id="PR00249">
    <property type="entry name" value="GPCRSECRETIN"/>
</dbReference>
<dbReference type="Gene3D" id="2.60.220.50">
    <property type="match status" value="1"/>
</dbReference>
<comment type="caution">
    <text evidence="11">The sequence shown here is derived from an EMBL/GenBank/DDBJ whole genome shotgun (WGS) entry which is preliminary data.</text>
</comment>
<dbReference type="EMBL" id="JAIWYP010000006">
    <property type="protein sequence ID" value="KAH3815535.1"/>
    <property type="molecule type" value="Genomic_DNA"/>
</dbReference>
<dbReference type="AlphaFoldDB" id="A0A9D4GI75"/>
<evidence type="ECO:0000313" key="11">
    <source>
        <dbReference type="EMBL" id="KAH3815535.1"/>
    </source>
</evidence>
<evidence type="ECO:0000259" key="10">
    <source>
        <dbReference type="PROSITE" id="PS50261"/>
    </source>
</evidence>
<feature type="transmembrane region" description="Helical" evidence="8">
    <location>
        <begin position="695"/>
        <end position="720"/>
    </location>
</feature>
<dbReference type="InterPro" id="IPR046338">
    <property type="entry name" value="GAIN_dom_sf"/>
</dbReference>
<dbReference type="GO" id="GO:0005886">
    <property type="term" value="C:plasma membrane"/>
    <property type="evidence" value="ECO:0007669"/>
    <property type="project" value="UniProtKB-SubCell"/>
</dbReference>
<gene>
    <name evidence="11" type="ORF">DPMN_144063</name>
</gene>
<keyword evidence="3 8" id="KW-0812">Transmembrane</keyword>
<organism evidence="11 12">
    <name type="scientific">Dreissena polymorpha</name>
    <name type="common">Zebra mussel</name>
    <name type="synonym">Mytilus polymorpha</name>
    <dbReference type="NCBI Taxonomy" id="45954"/>
    <lineage>
        <taxon>Eukaryota</taxon>
        <taxon>Metazoa</taxon>
        <taxon>Spiralia</taxon>
        <taxon>Lophotrochozoa</taxon>
        <taxon>Mollusca</taxon>
        <taxon>Bivalvia</taxon>
        <taxon>Autobranchia</taxon>
        <taxon>Heteroconchia</taxon>
        <taxon>Euheterodonta</taxon>
        <taxon>Imparidentia</taxon>
        <taxon>Neoheterodontei</taxon>
        <taxon>Myida</taxon>
        <taxon>Dreissenoidea</taxon>
        <taxon>Dreissenidae</taxon>
        <taxon>Dreissena</taxon>
    </lineage>
</organism>
<evidence type="ECO:0000256" key="4">
    <source>
        <dbReference type="ARBA" id="ARBA00022989"/>
    </source>
</evidence>
<dbReference type="FunFam" id="1.20.1070.10:FF:000058">
    <property type="entry name" value="Adhesion G protein-coupled receptor F5"/>
    <property type="match status" value="1"/>
</dbReference>
<evidence type="ECO:0000259" key="9">
    <source>
        <dbReference type="PROSITE" id="PS50221"/>
    </source>
</evidence>
<dbReference type="PROSITE" id="PS50221">
    <property type="entry name" value="GAIN_B"/>
    <property type="match status" value="1"/>
</dbReference>
<dbReference type="Gene3D" id="1.20.1070.10">
    <property type="entry name" value="Rhodopsin 7-helix transmembrane proteins"/>
    <property type="match status" value="1"/>
</dbReference>
<keyword evidence="6" id="KW-1015">Disulfide bond</keyword>
<evidence type="ECO:0000256" key="5">
    <source>
        <dbReference type="ARBA" id="ARBA00023136"/>
    </source>
</evidence>
<evidence type="ECO:0000256" key="8">
    <source>
        <dbReference type="SAM" id="Phobius"/>
    </source>
</evidence>
<evidence type="ECO:0000256" key="1">
    <source>
        <dbReference type="ARBA" id="ARBA00004141"/>
    </source>
</evidence>
<dbReference type="GO" id="GO:0007166">
    <property type="term" value="P:cell surface receptor signaling pathway"/>
    <property type="evidence" value="ECO:0007669"/>
    <property type="project" value="InterPro"/>
</dbReference>
<keyword evidence="12" id="KW-1185">Reference proteome</keyword>
<dbReference type="InterPro" id="IPR017981">
    <property type="entry name" value="GPCR_2-like_7TM"/>
</dbReference>
<feature type="transmembrane region" description="Helical" evidence="8">
    <location>
        <begin position="727"/>
        <end position="746"/>
    </location>
</feature>
<dbReference type="InterPro" id="IPR000203">
    <property type="entry name" value="GPS"/>
</dbReference>
<evidence type="ECO:0000256" key="2">
    <source>
        <dbReference type="ARBA" id="ARBA00007343"/>
    </source>
</evidence>
<feature type="transmembrane region" description="Helical" evidence="8">
    <location>
        <begin position="838"/>
        <end position="861"/>
    </location>
</feature>
<dbReference type="GO" id="GO:0004930">
    <property type="term" value="F:G protein-coupled receptor activity"/>
    <property type="evidence" value="ECO:0007669"/>
    <property type="project" value="InterPro"/>
</dbReference>